<dbReference type="GO" id="GO:0034204">
    <property type="term" value="P:lipid translocation"/>
    <property type="evidence" value="ECO:0007669"/>
    <property type="project" value="TreeGrafter"/>
</dbReference>
<feature type="region of interest" description="Disordered" evidence="8">
    <location>
        <begin position="1"/>
        <end position="52"/>
    </location>
</feature>
<comment type="caution">
    <text evidence="10">The sequence shown here is derived from an EMBL/GenBank/DDBJ whole genome shotgun (WGS) entry which is preliminary data.</text>
</comment>
<dbReference type="PATRIC" id="fig|43678.3.peg.3214"/>
<dbReference type="GO" id="GO:0008360">
    <property type="term" value="P:regulation of cell shape"/>
    <property type="evidence" value="ECO:0007669"/>
    <property type="project" value="UniProtKB-KW"/>
</dbReference>
<dbReference type="GO" id="GO:0005886">
    <property type="term" value="C:plasma membrane"/>
    <property type="evidence" value="ECO:0007669"/>
    <property type="project" value="UniProtKB-SubCell"/>
</dbReference>
<feature type="transmembrane region" description="Helical" evidence="9">
    <location>
        <begin position="100"/>
        <end position="122"/>
    </location>
</feature>
<keyword evidence="4" id="KW-0133">Cell shape</keyword>
<feature type="transmembrane region" description="Helical" evidence="9">
    <location>
        <begin position="371"/>
        <end position="394"/>
    </location>
</feature>
<dbReference type="RefSeq" id="WP_231907820.1">
    <property type="nucleotide sequence ID" value="NZ_LRIE01000081.1"/>
</dbReference>
<sequence>MKHARPSGTPRGPRPVPDDAARAAAGATPSAPDGTEDTEAGTTTVTSTKGGLGRSSMLMASGTAVSRILGLVRNVLLITAIGTTGLAADAFDVANKIPNVLFAILAGGVLNAVLVPQIIRAFRSKNPQERLDKLLTLSGVLLLGLSLLLTSASTIIVSLYTDGWGSAQFSLAVAFAFWCIPQLFFYGLYTLLGQVLNARGQFGPFMWAPVVNNVVSIVGFVAFILIYGPYATGAVEDLGTWDGAKIALLAGTATLGVASQALILILPLWRSGFRWHFRLGLHGIGLRSAGQVAIWTFGAVILEQIGVLFTTQFASSAPAAALRQTFGDYASEPAALGMVTGVVTGAPEAFSVAGNAAYTQALMIYLLPHSLVTVSIATALFTGMSAAAGAGDFARVRHDLSRGVRTVGVFTVFATAVFAILALPLTKLLLINVSPSGAVAVSQILVAMAFGLVPLGGMVLMKWVYFAYEDGRTVFMIQVPATVALVGIAWLATRTLDPVWWVVGVGAAMSLSNMIVVLLRTAGLRRKLHGLDAFRIVRMHVKTILAAGASAAVGWGVLQLFGDLYGLSWLRAAVVTAVVGIVMTAVYIGGLKAMRVRELDQLADPLLRKLGRRRPAAR</sequence>
<feature type="transmembrane region" description="Helical" evidence="9">
    <location>
        <begin position="406"/>
        <end position="425"/>
    </location>
</feature>
<dbReference type="AlphaFoldDB" id="A0A163QJR4"/>
<dbReference type="EMBL" id="LRIE01000081">
    <property type="protein sequence ID" value="KZM34233.1"/>
    <property type="molecule type" value="Genomic_DNA"/>
</dbReference>
<feature type="compositionally biased region" description="Low complexity" evidence="8">
    <location>
        <begin position="40"/>
        <end position="49"/>
    </location>
</feature>
<feature type="transmembrane region" description="Helical" evidence="9">
    <location>
        <begin position="169"/>
        <end position="192"/>
    </location>
</feature>
<feature type="transmembrane region" description="Helical" evidence="9">
    <location>
        <begin position="134"/>
        <end position="157"/>
    </location>
</feature>
<evidence type="ECO:0000313" key="11">
    <source>
        <dbReference type="Proteomes" id="UP000076447"/>
    </source>
</evidence>
<comment type="subcellular location">
    <subcellularLocation>
        <location evidence="1">Cell membrane</location>
        <topology evidence="1">Multi-pass membrane protein</topology>
    </subcellularLocation>
</comment>
<name>A0A163QJR4_9CELL</name>
<dbReference type="InterPro" id="IPR004268">
    <property type="entry name" value="MurJ"/>
</dbReference>
<keyword evidence="6 9" id="KW-1133">Transmembrane helix</keyword>
<feature type="transmembrane region" description="Helical" evidence="9">
    <location>
        <begin position="543"/>
        <end position="562"/>
    </location>
</feature>
<keyword evidence="3 9" id="KW-0812">Transmembrane</keyword>
<organism evidence="10 11">
    <name type="scientific">Oerskovia enterophila</name>
    <dbReference type="NCBI Taxonomy" id="43678"/>
    <lineage>
        <taxon>Bacteria</taxon>
        <taxon>Bacillati</taxon>
        <taxon>Actinomycetota</taxon>
        <taxon>Actinomycetes</taxon>
        <taxon>Micrococcales</taxon>
        <taxon>Cellulomonadaceae</taxon>
        <taxon>Oerskovia</taxon>
    </lineage>
</organism>
<evidence type="ECO:0000256" key="4">
    <source>
        <dbReference type="ARBA" id="ARBA00022960"/>
    </source>
</evidence>
<proteinExistence type="predicted"/>
<evidence type="ECO:0000256" key="1">
    <source>
        <dbReference type="ARBA" id="ARBA00004651"/>
    </source>
</evidence>
<evidence type="ECO:0000313" key="10">
    <source>
        <dbReference type="EMBL" id="KZM34233.1"/>
    </source>
</evidence>
<feature type="transmembrane region" description="Helical" evidence="9">
    <location>
        <begin position="289"/>
        <end position="309"/>
    </location>
</feature>
<dbReference type="InterPro" id="IPR051050">
    <property type="entry name" value="Lipid_II_flippase_MurJ/MviN"/>
</dbReference>
<protein>
    <submittedName>
        <fullName evidence="10">Putative peptidoglycan biosynthesis protein MviN</fullName>
    </submittedName>
</protein>
<keyword evidence="5" id="KW-0573">Peptidoglycan synthesis</keyword>
<evidence type="ECO:0000256" key="8">
    <source>
        <dbReference type="SAM" id="MobiDB-lite"/>
    </source>
</evidence>
<evidence type="ECO:0000256" key="7">
    <source>
        <dbReference type="ARBA" id="ARBA00023136"/>
    </source>
</evidence>
<keyword evidence="2" id="KW-1003">Cell membrane</keyword>
<evidence type="ECO:0000256" key="3">
    <source>
        <dbReference type="ARBA" id="ARBA00022692"/>
    </source>
</evidence>
<feature type="transmembrane region" description="Helical" evidence="9">
    <location>
        <begin position="437"/>
        <end position="461"/>
    </location>
</feature>
<dbReference type="PANTHER" id="PTHR47019:SF1">
    <property type="entry name" value="LIPID II FLIPPASE MURJ"/>
    <property type="match status" value="1"/>
</dbReference>
<dbReference type="STRING" id="43678.OJAG_30650"/>
<feature type="transmembrane region" description="Helical" evidence="9">
    <location>
        <begin position="568"/>
        <end position="588"/>
    </location>
</feature>
<dbReference type="GO" id="GO:0015648">
    <property type="term" value="F:lipid-linked peptidoglycan transporter activity"/>
    <property type="evidence" value="ECO:0007669"/>
    <property type="project" value="TreeGrafter"/>
</dbReference>
<evidence type="ECO:0000256" key="6">
    <source>
        <dbReference type="ARBA" id="ARBA00022989"/>
    </source>
</evidence>
<dbReference type="GO" id="GO:0009252">
    <property type="term" value="P:peptidoglycan biosynthetic process"/>
    <property type="evidence" value="ECO:0007669"/>
    <property type="project" value="UniProtKB-KW"/>
</dbReference>
<feature type="transmembrane region" description="Helical" evidence="9">
    <location>
        <begin position="499"/>
        <end position="522"/>
    </location>
</feature>
<feature type="transmembrane region" description="Helical" evidence="9">
    <location>
        <begin position="204"/>
        <end position="226"/>
    </location>
</feature>
<gene>
    <name evidence="10" type="primary">mviN_1</name>
    <name evidence="10" type="ORF">OJAG_30650</name>
</gene>
<dbReference type="PANTHER" id="PTHR47019">
    <property type="entry name" value="LIPID II FLIPPASE MURJ"/>
    <property type="match status" value="1"/>
</dbReference>
<accession>A0A163QJR4</accession>
<evidence type="ECO:0000256" key="2">
    <source>
        <dbReference type="ARBA" id="ARBA00022475"/>
    </source>
</evidence>
<evidence type="ECO:0000256" key="5">
    <source>
        <dbReference type="ARBA" id="ARBA00022984"/>
    </source>
</evidence>
<keyword evidence="7 9" id="KW-0472">Membrane</keyword>
<evidence type="ECO:0000256" key="9">
    <source>
        <dbReference type="SAM" id="Phobius"/>
    </source>
</evidence>
<dbReference type="PRINTS" id="PR01806">
    <property type="entry name" value="VIRFACTRMVIN"/>
</dbReference>
<feature type="compositionally biased region" description="Low complexity" evidence="8">
    <location>
        <begin position="22"/>
        <end position="33"/>
    </location>
</feature>
<dbReference type="Pfam" id="PF03023">
    <property type="entry name" value="MurJ"/>
    <property type="match status" value="1"/>
</dbReference>
<feature type="transmembrane region" description="Helical" evidence="9">
    <location>
        <begin position="246"/>
        <end position="269"/>
    </location>
</feature>
<reference evidence="10 11" key="1">
    <citation type="submission" date="2016-01" db="EMBL/GenBank/DDBJ databases">
        <title>Genome sequence of Oerskovia enterophila VJag, an agar and cellulose degrading bacterium.</title>
        <authorList>
            <person name="Poehlein A."/>
            <person name="Jag V."/>
            <person name="Bengelsdorf F."/>
            <person name="Duerre P."/>
            <person name="Daniel R."/>
        </authorList>
    </citation>
    <scope>NUCLEOTIDE SEQUENCE [LARGE SCALE GENOMIC DNA]</scope>
    <source>
        <strain evidence="10 11">VJag</strain>
    </source>
</reference>
<feature type="transmembrane region" description="Helical" evidence="9">
    <location>
        <begin position="64"/>
        <end position="88"/>
    </location>
</feature>
<feature type="transmembrane region" description="Helical" evidence="9">
    <location>
        <begin position="473"/>
        <end position="493"/>
    </location>
</feature>
<dbReference type="Proteomes" id="UP000076447">
    <property type="component" value="Unassembled WGS sequence"/>
</dbReference>